<sequence>MSTTESASSASASATSSATSQLVATPRAGLSPSELPTLGNTLCSTRGSISALSAPPILSQMAQMHKRLEGTNFVKIEKSVKLFAPNKNESTNFNWRSVKVLELYKTSYW</sequence>
<organism evidence="2 3">
    <name type="scientific">Phytophthora nicotianae P1976</name>
    <dbReference type="NCBI Taxonomy" id="1317066"/>
    <lineage>
        <taxon>Eukaryota</taxon>
        <taxon>Sar</taxon>
        <taxon>Stramenopiles</taxon>
        <taxon>Oomycota</taxon>
        <taxon>Peronosporomycetes</taxon>
        <taxon>Peronosporales</taxon>
        <taxon>Peronosporaceae</taxon>
        <taxon>Phytophthora</taxon>
    </lineage>
</organism>
<gene>
    <name evidence="2" type="ORF">F444_20810</name>
</gene>
<evidence type="ECO:0000313" key="2">
    <source>
        <dbReference type="EMBL" id="ETO61130.1"/>
    </source>
</evidence>
<dbReference type="EMBL" id="ANJA01003837">
    <property type="protein sequence ID" value="ETO61130.1"/>
    <property type="molecule type" value="Genomic_DNA"/>
</dbReference>
<feature type="region of interest" description="Disordered" evidence="1">
    <location>
        <begin position="1"/>
        <end position="37"/>
    </location>
</feature>
<reference evidence="2 3" key="1">
    <citation type="submission" date="2013-11" db="EMBL/GenBank/DDBJ databases">
        <title>The Genome Sequence of Phytophthora parasitica P1976.</title>
        <authorList>
            <consortium name="The Broad Institute Genomics Platform"/>
            <person name="Russ C."/>
            <person name="Tyler B."/>
            <person name="Panabieres F."/>
            <person name="Shan W."/>
            <person name="Tripathy S."/>
            <person name="Grunwald N."/>
            <person name="Machado M."/>
            <person name="Johnson C.S."/>
            <person name="Walker B."/>
            <person name="Young S."/>
            <person name="Zeng Q."/>
            <person name="Gargeya S."/>
            <person name="Fitzgerald M."/>
            <person name="Haas B."/>
            <person name="Abouelleil A."/>
            <person name="Allen A.W."/>
            <person name="Alvarado L."/>
            <person name="Arachchi H.M."/>
            <person name="Berlin A.M."/>
            <person name="Chapman S.B."/>
            <person name="Gainer-Dewar J."/>
            <person name="Goldberg J."/>
            <person name="Griggs A."/>
            <person name="Gujja S."/>
            <person name="Hansen M."/>
            <person name="Howarth C."/>
            <person name="Imamovic A."/>
            <person name="Ireland A."/>
            <person name="Larimer J."/>
            <person name="McCowan C."/>
            <person name="Murphy C."/>
            <person name="Pearson M."/>
            <person name="Poon T.W."/>
            <person name="Priest M."/>
            <person name="Roberts A."/>
            <person name="Saif S."/>
            <person name="Shea T."/>
            <person name="Sisk P."/>
            <person name="Sykes S."/>
            <person name="Wortman J."/>
            <person name="Nusbaum C."/>
            <person name="Birren B."/>
        </authorList>
    </citation>
    <scope>NUCLEOTIDE SEQUENCE [LARGE SCALE GENOMIC DNA]</scope>
    <source>
        <strain evidence="2 3">P1976</strain>
    </source>
</reference>
<feature type="compositionally biased region" description="Low complexity" evidence="1">
    <location>
        <begin position="1"/>
        <end position="20"/>
    </location>
</feature>
<dbReference type="AlphaFoldDB" id="A0A080Z3B9"/>
<name>A0A080Z3B9_PHYNI</name>
<accession>A0A080Z3B9</accession>
<dbReference type="Proteomes" id="UP000028582">
    <property type="component" value="Unassembled WGS sequence"/>
</dbReference>
<evidence type="ECO:0000256" key="1">
    <source>
        <dbReference type="SAM" id="MobiDB-lite"/>
    </source>
</evidence>
<proteinExistence type="predicted"/>
<comment type="caution">
    <text evidence="2">The sequence shown here is derived from an EMBL/GenBank/DDBJ whole genome shotgun (WGS) entry which is preliminary data.</text>
</comment>
<protein>
    <submittedName>
        <fullName evidence="2">Uncharacterized protein</fullName>
    </submittedName>
</protein>
<evidence type="ECO:0000313" key="3">
    <source>
        <dbReference type="Proteomes" id="UP000028582"/>
    </source>
</evidence>